<proteinExistence type="predicted"/>
<dbReference type="EMBL" id="KV417573">
    <property type="protein sequence ID" value="KZP18362.1"/>
    <property type="molecule type" value="Genomic_DNA"/>
</dbReference>
<accession>A0A166H0Q5</accession>
<protein>
    <submittedName>
        <fullName evidence="1">Uncharacterized protein</fullName>
    </submittedName>
</protein>
<evidence type="ECO:0000313" key="1">
    <source>
        <dbReference type="EMBL" id="KZP18362.1"/>
    </source>
</evidence>
<dbReference type="Proteomes" id="UP000076532">
    <property type="component" value="Unassembled WGS sequence"/>
</dbReference>
<keyword evidence="2" id="KW-1185">Reference proteome</keyword>
<evidence type="ECO:0000313" key="2">
    <source>
        <dbReference type="Proteomes" id="UP000076532"/>
    </source>
</evidence>
<organism evidence="1 2">
    <name type="scientific">Athelia psychrophila</name>
    <dbReference type="NCBI Taxonomy" id="1759441"/>
    <lineage>
        <taxon>Eukaryota</taxon>
        <taxon>Fungi</taxon>
        <taxon>Dikarya</taxon>
        <taxon>Basidiomycota</taxon>
        <taxon>Agaricomycotina</taxon>
        <taxon>Agaricomycetes</taxon>
        <taxon>Agaricomycetidae</taxon>
        <taxon>Atheliales</taxon>
        <taxon>Atheliaceae</taxon>
        <taxon>Athelia</taxon>
    </lineage>
</organism>
<dbReference type="AlphaFoldDB" id="A0A166H0Q5"/>
<name>A0A166H0Q5_9AGAM</name>
<sequence length="244" mass="26712">MCCPAMARAWSGFTGLGLAEYEAQSSGLLRPGLLAMKSGFFARLGGIVNISSGEANMPPMRACTTRRDGPHLNGEIWSQHHYLRGTSKTRILAAAGHRTPPQACAPANLWWRWYYKRKGETVQNIKSNCQLTVPCTGQGGQAPGSSHICLSVWALMGGASSDDDDGPSMVLIISHSRILLAILIEFGEFFRFRLPAFGPQIRKAKQCWGVRIPPARKKAEKVESARASTIFMLDQLRTVAAERP</sequence>
<reference evidence="1 2" key="1">
    <citation type="journal article" date="2016" name="Mol. Biol. Evol.">
        <title>Comparative Genomics of Early-Diverging Mushroom-Forming Fungi Provides Insights into the Origins of Lignocellulose Decay Capabilities.</title>
        <authorList>
            <person name="Nagy L.G."/>
            <person name="Riley R."/>
            <person name="Tritt A."/>
            <person name="Adam C."/>
            <person name="Daum C."/>
            <person name="Floudas D."/>
            <person name="Sun H."/>
            <person name="Yadav J.S."/>
            <person name="Pangilinan J."/>
            <person name="Larsson K.H."/>
            <person name="Matsuura K."/>
            <person name="Barry K."/>
            <person name="Labutti K."/>
            <person name="Kuo R."/>
            <person name="Ohm R.A."/>
            <person name="Bhattacharya S.S."/>
            <person name="Shirouzu T."/>
            <person name="Yoshinaga Y."/>
            <person name="Martin F.M."/>
            <person name="Grigoriev I.V."/>
            <person name="Hibbett D.S."/>
        </authorList>
    </citation>
    <scope>NUCLEOTIDE SEQUENCE [LARGE SCALE GENOMIC DNA]</scope>
    <source>
        <strain evidence="1 2">CBS 109695</strain>
    </source>
</reference>
<gene>
    <name evidence="1" type="ORF">FIBSPDRAFT_933485</name>
</gene>